<dbReference type="OrthoDB" id="1937198at2759"/>
<proteinExistence type="predicted"/>
<dbReference type="PANTHER" id="PTHR46890:SF48">
    <property type="entry name" value="RNA-DIRECTED DNA POLYMERASE"/>
    <property type="match status" value="1"/>
</dbReference>
<protein>
    <recommendedName>
        <fullName evidence="2">Reverse transcriptase domain-containing protein</fullName>
    </recommendedName>
</protein>
<name>A0A834FVX4_RHOSS</name>
<evidence type="ECO:0000313" key="4">
    <source>
        <dbReference type="Proteomes" id="UP000626092"/>
    </source>
</evidence>
<comment type="caution">
    <text evidence="3">The sequence shown here is derived from an EMBL/GenBank/DDBJ whole genome shotgun (WGS) entry which is preliminary data.</text>
</comment>
<feature type="region of interest" description="Disordered" evidence="1">
    <location>
        <begin position="48"/>
        <end position="92"/>
    </location>
</feature>
<dbReference type="CDD" id="cd01650">
    <property type="entry name" value="RT_nLTR_like"/>
    <property type="match status" value="1"/>
</dbReference>
<dbReference type="PROSITE" id="PS50878">
    <property type="entry name" value="RT_POL"/>
    <property type="match status" value="1"/>
</dbReference>
<feature type="compositionally biased region" description="Low complexity" evidence="1">
    <location>
        <begin position="156"/>
        <end position="170"/>
    </location>
</feature>
<feature type="region of interest" description="Disordered" evidence="1">
    <location>
        <begin position="214"/>
        <end position="270"/>
    </location>
</feature>
<dbReference type="Pfam" id="PF00078">
    <property type="entry name" value="RVT_1"/>
    <property type="match status" value="1"/>
</dbReference>
<feature type="compositionally biased region" description="Polar residues" evidence="1">
    <location>
        <begin position="236"/>
        <end position="256"/>
    </location>
</feature>
<dbReference type="InterPro" id="IPR036691">
    <property type="entry name" value="Endo/exonu/phosph_ase_sf"/>
</dbReference>
<feature type="region of interest" description="Disordered" evidence="1">
    <location>
        <begin position="127"/>
        <end position="170"/>
    </location>
</feature>
<feature type="compositionally biased region" description="Basic and acidic residues" evidence="1">
    <location>
        <begin position="214"/>
        <end position="233"/>
    </location>
</feature>
<gene>
    <name evidence="3" type="ORF">RHSIM_RhsimUnG0053200</name>
</gene>
<accession>A0A834FVX4</accession>
<dbReference type="InterPro" id="IPR052343">
    <property type="entry name" value="Retrotransposon-Effector_Assoc"/>
</dbReference>
<organism evidence="3 4">
    <name type="scientific">Rhododendron simsii</name>
    <name type="common">Sims's rhododendron</name>
    <dbReference type="NCBI Taxonomy" id="118357"/>
    <lineage>
        <taxon>Eukaryota</taxon>
        <taxon>Viridiplantae</taxon>
        <taxon>Streptophyta</taxon>
        <taxon>Embryophyta</taxon>
        <taxon>Tracheophyta</taxon>
        <taxon>Spermatophyta</taxon>
        <taxon>Magnoliopsida</taxon>
        <taxon>eudicotyledons</taxon>
        <taxon>Gunneridae</taxon>
        <taxon>Pentapetalae</taxon>
        <taxon>asterids</taxon>
        <taxon>Ericales</taxon>
        <taxon>Ericaceae</taxon>
        <taxon>Ericoideae</taxon>
        <taxon>Rhodoreae</taxon>
        <taxon>Rhododendron</taxon>
    </lineage>
</organism>
<evidence type="ECO:0000256" key="1">
    <source>
        <dbReference type="SAM" id="MobiDB-lite"/>
    </source>
</evidence>
<dbReference type="SUPFAM" id="SSF56672">
    <property type="entry name" value="DNA/RNA polymerases"/>
    <property type="match status" value="1"/>
</dbReference>
<sequence length="940" mass="106047">MMLGRILKMKAQILKNAEFSMGNQDLQGNIDDSQGIREIDQPDRIEEVQNQSRTEEVRGGAPYSHPMLGSLAGTGGTSSSMLGNQSRTSPFPHLALSHQEDLIQNIDATTFTSPSLSIPQLKINPVPKPKSFPSPIIPNPGPNQPYFVTEPPDSPKSPSLSKPQSLTSPPRDCIEIQTLLPSQANPTNPSESSLSPMDLTLTSVFNSLCLKRKTLPDSVDHPNSKLLKIEGHSPHSKTSQPKTKTTISRNTRNTPSRTKKPNPQERKEIDIGDLNLIDVSVHQSNEMVTQPMEGRNDQGISQALVPTIKAPVAGLEQPRSQWLSCENDYPWFCVGDFNEIGSIWEKQGGGECPRSRIELFQSFLSDCALMDLEFKGPAYTWTNNQGEGFNIRERLDKALATVEWREIFPYAQVFHELMIGSDHSPIIVHCCIPPKRVPYVFKFESMWCTSENCKNIIANAWAVNCRGSAMFQLVQKLKNCRGALRPWSKMEFGNNVERIKALKENLALMQLHPFSQEQYDREKQLKEELEITMLREEMYLHQRSRINWDEEGHWFTEEADINGQLKVFFSTLFKSTGPRDFNDVLSNVKRCITLDMNCRLTRNVTNEEIKEAVFQLGSLKSLGPDGFPGVFYQSYWEVVGDDLCSAVKRFFEGGFLLKELNRTNLVLIPKVLAPESLAQFRPISLCNFNLKVITKVMANRLKGLLNGFVSVNQSAFVPGRMIQDSVIVAHEAFHFLKRKKTGKEEFMAIKLDFNKAYDRVEWDFLEAIMNQMGFDKRWVKWVMECVSTVQFDVCTNGESRAKVYPQRGLRQGDPLSPYLFLLVKDVLSGLIQKELDQGNLSGLRINRLCPVLSHIFFADDALLFAKAELRECNTLKTILHQYGAASGQSINLDKSSIVFSSNMCSMDKQLICFKVQSARPPNSNIQTVADVIDSGKGWNT</sequence>
<dbReference type="AlphaFoldDB" id="A0A834FVX4"/>
<feature type="domain" description="Reverse transcriptase" evidence="2">
    <location>
        <begin position="649"/>
        <end position="910"/>
    </location>
</feature>
<keyword evidence="4" id="KW-1185">Reference proteome</keyword>
<dbReference type="PANTHER" id="PTHR46890">
    <property type="entry name" value="NON-LTR RETROLELEMENT REVERSE TRANSCRIPTASE-LIKE PROTEIN-RELATED"/>
    <property type="match status" value="1"/>
</dbReference>
<dbReference type="Proteomes" id="UP000626092">
    <property type="component" value="Unassembled WGS sequence"/>
</dbReference>
<evidence type="ECO:0000259" key="2">
    <source>
        <dbReference type="PROSITE" id="PS50878"/>
    </source>
</evidence>
<dbReference type="Gene3D" id="3.60.10.10">
    <property type="entry name" value="Endonuclease/exonuclease/phosphatase"/>
    <property type="match status" value="1"/>
</dbReference>
<dbReference type="InterPro" id="IPR000477">
    <property type="entry name" value="RT_dom"/>
</dbReference>
<feature type="compositionally biased region" description="Low complexity" evidence="1">
    <location>
        <begin position="67"/>
        <end position="83"/>
    </location>
</feature>
<feature type="compositionally biased region" description="Pro residues" evidence="1">
    <location>
        <begin position="127"/>
        <end position="143"/>
    </location>
</feature>
<dbReference type="SUPFAM" id="SSF56219">
    <property type="entry name" value="DNase I-like"/>
    <property type="match status" value="1"/>
</dbReference>
<feature type="compositionally biased region" description="Basic and acidic residues" evidence="1">
    <location>
        <begin position="48"/>
        <end position="58"/>
    </location>
</feature>
<evidence type="ECO:0000313" key="3">
    <source>
        <dbReference type="EMBL" id="KAF7115523.1"/>
    </source>
</evidence>
<reference evidence="3" key="1">
    <citation type="submission" date="2019-11" db="EMBL/GenBank/DDBJ databases">
        <authorList>
            <person name="Liu Y."/>
            <person name="Hou J."/>
            <person name="Li T.-Q."/>
            <person name="Guan C.-H."/>
            <person name="Wu X."/>
            <person name="Wu H.-Z."/>
            <person name="Ling F."/>
            <person name="Zhang R."/>
            <person name="Shi X.-G."/>
            <person name="Ren J.-P."/>
            <person name="Chen E.-F."/>
            <person name="Sun J.-M."/>
        </authorList>
    </citation>
    <scope>NUCLEOTIDE SEQUENCE</scope>
    <source>
        <strain evidence="3">Adult_tree_wgs_1</strain>
        <tissue evidence="3">Leaves</tissue>
    </source>
</reference>
<dbReference type="EMBL" id="WJXA01000143">
    <property type="protein sequence ID" value="KAF7115523.1"/>
    <property type="molecule type" value="Genomic_DNA"/>
</dbReference>
<dbReference type="InterPro" id="IPR043502">
    <property type="entry name" value="DNA/RNA_pol_sf"/>
</dbReference>